<feature type="transmembrane region" description="Helical" evidence="6">
    <location>
        <begin position="647"/>
        <end position="669"/>
    </location>
</feature>
<keyword evidence="4 6" id="KW-0472">Membrane</keyword>
<dbReference type="NCBIfam" id="TIGR03061">
    <property type="entry name" value="pip_yhgE_Nterm"/>
    <property type="match status" value="1"/>
</dbReference>
<keyword evidence="9" id="KW-1185">Reference proteome</keyword>
<evidence type="ECO:0000259" key="7">
    <source>
        <dbReference type="Pfam" id="PF12698"/>
    </source>
</evidence>
<feature type="transmembrane region" description="Helical" evidence="6">
    <location>
        <begin position="606"/>
        <end position="626"/>
    </location>
</feature>
<feature type="region of interest" description="Disordered" evidence="5">
    <location>
        <begin position="525"/>
        <end position="557"/>
    </location>
</feature>
<dbReference type="EMBL" id="BOOK01000052">
    <property type="protein sequence ID" value="GII04619.1"/>
    <property type="molecule type" value="Genomic_DNA"/>
</dbReference>
<dbReference type="GO" id="GO:0016020">
    <property type="term" value="C:membrane"/>
    <property type="evidence" value="ECO:0007669"/>
    <property type="project" value="UniProtKB-SubCell"/>
</dbReference>
<organism evidence="8 9">
    <name type="scientific">Planobispora takensis</name>
    <dbReference type="NCBI Taxonomy" id="1367882"/>
    <lineage>
        <taxon>Bacteria</taxon>
        <taxon>Bacillati</taxon>
        <taxon>Actinomycetota</taxon>
        <taxon>Actinomycetes</taxon>
        <taxon>Streptosporangiales</taxon>
        <taxon>Streptosporangiaceae</taxon>
        <taxon>Planobispora</taxon>
    </lineage>
</organism>
<evidence type="ECO:0000256" key="3">
    <source>
        <dbReference type="ARBA" id="ARBA00022989"/>
    </source>
</evidence>
<dbReference type="GO" id="GO:0140359">
    <property type="term" value="F:ABC-type transporter activity"/>
    <property type="evidence" value="ECO:0007669"/>
    <property type="project" value="InterPro"/>
</dbReference>
<evidence type="ECO:0000313" key="9">
    <source>
        <dbReference type="Proteomes" id="UP000634476"/>
    </source>
</evidence>
<evidence type="ECO:0000256" key="4">
    <source>
        <dbReference type="ARBA" id="ARBA00023136"/>
    </source>
</evidence>
<dbReference type="InterPro" id="IPR017500">
    <property type="entry name" value="Phage_infect_YhgE_N"/>
</dbReference>
<dbReference type="PANTHER" id="PTHR43077">
    <property type="entry name" value="TRANSPORT PERMEASE YVFS-RELATED"/>
    <property type="match status" value="1"/>
</dbReference>
<evidence type="ECO:0000256" key="6">
    <source>
        <dbReference type="SAM" id="Phobius"/>
    </source>
</evidence>
<keyword evidence="2 6" id="KW-0812">Transmembrane</keyword>
<dbReference type="Proteomes" id="UP000634476">
    <property type="component" value="Unassembled WGS sequence"/>
</dbReference>
<feature type="domain" description="ABC-2 type transporter transmembrane" evidence="7">
    <location>
        <begin position="589"/>
        <end position="778"/>
    </location>
</feature>
<proteinExistence type="predicted"/>
<gene>
    <name evidence="8" type="ORF">Pta02_66270</name>
</gene>
<dbReference type="InterPro" id="IPR051328">
    <property type="entry name" value="T7SS_ABC-Transporter"/>
</dbReference>
<keyword evidence="3 6" id="KW-1133">Transmembrane helix</keyword>
<dbReference type="AlphaFoldDB" id="A0A8J3T1I6"/>
<feature type="domain" description="ABC-2 type transporter transmembrane" evidence="7">
    <location>
        <begin position="25"/>
        <end position="172"/>
    </location>
</feature>
<evidence type="ECO:0000256" key="5">
    <source>
        <dbReference type="SAM" id="MobiDB-lite"/>
    </source>
</evidence>
<feature type="transmembrane region" description="Helical" evidence="6">
    <location>
        <begin position="675"/>
        <end position="694"/>
    </location>
</feature>
<dbReference type="InterPro" id="IPR013525">
    <property type="entry name" value="ABC2_TM"/>
</dbReference>
<comment type="caution">
    <text evidence="8">The sequence shown here is derived from an EMBL/GenBank/DDBJ whole genome shotgun (WGS) entry which is preliminary data.</text>
</comment>
<evidence type="ECO:0000256" key="2">
    <source>
        <dbReference type="ARBA" id="ARBA00022692"/>
    </source>
</evidence>
<dbReference type="PANTHER" id="PTHR43077:SF5">
    <property type="entry name" value="PHAGE INFECTION PROTEIN"/>
    <property type="match status" value="1"/>
</dbReference>
<protein>
    <recommendedName>
        <fullName evidence="7">ABC-2 type transporter transmembrane domain-containing protein</fullName>
    </recommendedName>
</protein>
<comment type="subcellular location">
    <subcellularLocation>
        <location evidence="1">Membrane</location>
        <topology evidence="1">Multi-pass membrane protein</topology>
    </subcellularLocation>
</comment>
<evidence type="ECO:0000256" key="1">
    <source>
        <dbReference type="ARBA" id="ARBA00004141"/>
    </source>
</evidence>
<feature type="transmembrane region" description="Helical" evidence="6">
    <location>
        <begin position="760"/>
        <end position="780"/>
    </location>
</feature>
<accession>A0A8J3T1I6</accession>
<feature type="compositionally biased region" description="Low complexity" evidence="5">
    <location>
        <begin position="525"/>
        <end position="539"/>
    </location>
</feature>
<reference evidence="8" key="1">
    <citation type="submission" date="2021-01" db="EMBL/GenBank/DDBJ databases">
        <title>Whole genome shotgun sequence of Planobispora takensis NBRC 109077.</title>
        <authorList>
            <person name="Komaki H."/>
            <person name="Tamura T."/>
        </authorList>
    </citation>
    <scope>NUCLEOTIDE SEQUENCE</scope>
    <source>
        <strain evidence="8">NBRC 109077</strain>
    </source>
</reference>
<name>A0A8J3T1I6_9ACTN</name>
<dbReference type="Gene3D" id="3.40.1710.10">
    <property type="entry name" value="abc type-2 transporter like domain"/>
    <property type="match status" value="1"/>
</dbReference>
<sequence length="800" mass="80025">MLPFPSLPWFELARFRRNRLTRAALVAVTVVPLFYGVLYVWANWDPVGNLHNVDAAVVNLDKPVTTTGADGTRRTVPLGRSLAGELTGAGDGNFHWTLTDAADAQAGLADGGYAAVVTIPEDFSAAVTSTAGEDGTRAEQAVLRVRSNDAHNYLAGTLARSVGAAATAALNSQVTETYLDNVYVAFTTLHGQIGQAAEGAADLAGGARRLASGAARTDEGADELVVGLRRLSSGAGQLSRGTGQLSGGASDLAEGAASLSNGLGVLARGTRGLPTQSAQLNRGARKISGGAGKLATGASTLAGGLTGLERGTRELPAQTRLLAEGAARLEEGADRLLTGSAALADGADELAAGAGSLSAGIEEYGARLAAVSAGCPASGAAPAYCDQLALLAAGIDPLVTGADATAAGADEVAEGAGELRAGIVRLHAGAEGLERGTATLAAAGPRLAAAVGTLSGGASSLSGGASTLAGGAGQLARGTSQLAAAAPRLRQGISQAASGAGRLGRGSARLASGAADLDSGASELAEGTSSAAGGATRLAEGTSQVASGAGRLRSGSSELADGLAEGAERIPSYSDRERQVLRKVAATPVVQDMERLNGVEANGAGLAPYFMALALWVGAMSIYMLLRTLSERALVSTSPSWRIVLAGYMPGTVISAAQALLLVGVLRFAVGVDMAGLPGVALFAILVGLTFTAVNQALIATFGGAGRFLALIFVSLQITSAGGTYPIETAPALFQSLHGLLPMTHAVNGLRGLIAGDAPGLGHAAAVLVLWIAGSLLLTVRAARRQRIWTVSRLHATQVV</sequence>
<dbReference type="NCBIfam" id="TIGR03062">
    <property type="entry name" value="pip_yhgE_Cterm"/>
    <property type="match status" value="1"/>
</dbReference>
<evidence type="ECO:0000313" key="8">
    <source>
        <dbReference type="EMBL" id="GII04619.1"/>
    </source>
</evidence>
<feature type="compositionally biased region" description="Low complexity" evidence="5">
    <location>
        <begin position="546"/>
        <end position="557"/>
    </location>
</feature>
<dbReference type="InterPro" id="IPR023908">
    <property type="entry name" value="xxxLxxG_rpt"/>
</dbReference>
<dbReference type="Pfam" id="PF12698">
    <property type="entry name" value="ABC2_membrane_3"/>
    <property type="match status" value="2"/>
</dbReference>
<feature type="transmembrane region" description="Helical" evidence="6">
    <location>
        <begin position="20"/>
        <end position="42"/>
    </location>
</feature>
<dbReference type="RefSeq" id="WP_203878856.1">
    <property type="nucleotide sequence ID" value="NZ_BOOK01000052.1"/>
</dbReference>
<dbReference type="InterPro" id="IPR017501">
    <property type="entry name" value="Phage_infect_YhgE_C"/>
</dbReference>
<dbReference type="NCBIfam" id="TIGR03057">
    <property type="entry name" value="xxxLxxG_by_4"/>
    <property type="match status" value="1"/>
</dbReference>
<feature type="transmembrane region" description="Helical" evidence="6">
    <location>
        <begin position="706"/>
        <end position="727"/>
    </location>
</feature>